<organism evidence="7 8">
    <name type="scientific">Robbsia andropogonis</name>
    <dbReference type="NCBI Taxonomy" id="28092"/>
    <lineage>
        <taxon>Bacteria</taxon>
        <taxon>Pseudomonadati</taxon>
        <taxon>Pseudomonadota</taxon>
        <taxon>Betaproteobacteria</taxon>
        <taxon>Burkholderiales</taxon>
        <taxon>Burkholderiaceae</taxon>
        <taxon>Robbsia</taxon>
    </lineage>
</organism>
<dbReference type="Pfam" id="PF08281">
    <property type="entry name" value="Sigma70_r4_2"/>
    <property type="match status" value="1"/>
</dbReference>
<evidence type="ECO:0000256" key="2">
    <source>
        <dbReference type="ARBA" id="ARBA00023015"/>
    </source>
</evidence>
<keyword evidence="2" id="KW-0805">Transcription regulation</keyword>
<dbReference type="CDD" id="cd06171">
    <property type="entry name" value="Sigma70_r4"/>
    <property type="match status" value="1"/>
</dbReference>
<keyword evidence="3" id="KW-0731">Sigma factor</keyword>
<evidence type="ECO:0000313" key="7">
    <source>
        <dbReference type="EMBL" id="KKB64323.1"/>
    </source>
</evidence>
<evidence type="ECO:0000313" key="8">
    <source>
        <dbReference type="Proteomes" id="UP000033618"/>
    </source>
</evidence>
<dbReference type="InterPro" id="IPR007627">
    <property type="entry name" value="RNA_pol_sigma70_r2"/>
</dbReference>
<feature type="domain" description="RNA polymerase sigma factor 70 region 4 type 2" evidence="6">
    <location>
        <begin position="136"/>
        <end position="187"/>
    </location>
</feature>
<protein>
    <recommendedName>
        <fullName evidence="9">RNA polymerase sigma factor RpoE</fullName>
    </recommendedName>
</protein>
<dbReference type="InterPro" id="IPR036388">
    <property type="entry name" value="WH-like_DNA-bd_sf"/>
</dbReference>
<sequence>MAPGRPPGSPERHAWLILRIAESADRAAFAELFDYFAPRLKGFLMRGGSPPENADDLSQEAMLMVWRKAAQFDPARAGAATWIYTIARNLRIDAGRRGVLETISDDALEQAEGQAAEHGAVDDVSRWAEASQRDARVREAVQRLPDEQLKVVMMAFFHGRAHADVARELALPLGTVKSRLRLATQKLRGMLETWAE</sequence>
<dbReference type="Proteomes" id="UP000033618">
    <property type="component" value="Unassembled WGS sequence"/>
</dbReference>
<dbReference type="Pfam" id="PF04542">
    <property type="entry name" value="Sigma70_r2"/>
    <property type="match status" value="1"/>
</dbReference>
<feature type="domain" description="RNA polymerase sigma-70 region 2" evidence="5">
    <location>
        <begin position="32"/>
        <end position="97"/>
    </location>
</feature>
<dbReference type="PANTHER" id="PTHR43133">
    <property type="entry name" value="RNA POLYMERASE ECF-TYPE SIGMA FACTO"/>
    <property type="match status" value="1"/>
</dbReference>
<evidence type="ECO:0000256" key="3">
    <source>
        <dbReference type="ARBA" id="ARBA00023082"/>
    </source>
</evidence>
<evidence type="ECO:0000256" key="4">
    <source>
        <dbReference type="ARBA" id="ARBA00023163"/>
    </source>
</evidence>
<evidence type="ECO:0008006" key="9">
    <source>
        <dbReference type="Google" id="ProtNLM"/>
    </source>
</evidence>
<evidence type="ECO:0000259" key="5">
    <source>
        <dbReference type="Pfam" id="PF04542"/>
    </source>
</evidence>
<keyword evidence="8" id="KW-1185">Reference proteome</keyword>
<dbReference type="GO" id="GO:0003677">
    <property type="term" value="F:DNA binding"/>
    <property type="evidence" value="ECO:0007669"/>
    <property type="project" value="InterPro"/>
</dbReference>
<dbReference type="STRING" id="28092.WM40_06965"/>
<comment type="similarity">
    <text evidence="1">Belongs to the sigma-70 factor family. ECF subfamily.</text>
</comment>
<dbReference type="InterPro" id="IPR013249">
    <property type="entry name" value="RNA_pol_sigma70_r4_t2"/>
</dbReference>
<dbReference type="SUPFAM" id="SSF88946">
    <property type="entry name" value="Sigma2 domain of RNA polymerase sigma factors"/>
    <property type="match status" value="1"/>
</dbReference>
<dbReference type="PATRIC" id="fig|28092.6.peg.1645"/>
<gene>
    <name evidence="7" type="ORF">WM40_06965</name>
</gene>
<dbReference type="InterPro" id="IPR014284">
    <property type="entry name" value="RNA_pol_sigma-70_dom"/>
</dbReference>
<dbReference type="SUPFAM" id="SSF88659">
    <property type="entry name" value="Sigma3 and sigma4 domains of RNA polymerase sigma factors"/>
    <property type="match status" value="1"/>
</dbReference>
<name>A0A0F5K2K0_9BURK</name>
<comment type="caution">
    <text evidence="7">The sequence shown here is derived from an EMBL/GenBank/DDBJ whole genome shotgun (WGS) entry which is preliminary data.</text>
</comment>
<evidence type="ECO:0000256" key="1">
    <source>
        <dbReference type="ARBA" id="ARBA00010641"/>
    </source>
</evidence>
<proteinExistence type="inferred from homology"/>
<dbReference type="Gene3D" id="1.10.1740.10">
    <property type="match status" value="1"/>
</dbReference>
<dbReference type="NCBIfam" id="TIGR02937">
    <property type="entry name" value="sigma70-ECF"/>
    <property type="match status" value="1"/>
</dbReference>
<dbReference type="GO" id="GO:0016987">
    <property type="term" value="F:sigma factor activity"/>
    <property type="evidence" value="ECO:0007669"/>
    <property type="project" value="UniProtKB-KW"/>
</dbReference>
<dbReference type="GO" id="GO:0006352">
    <property type="term" value="P:DNA-templated transcription initiation"/>
    <property type="evidence" value="ECO:0007669"/>
    <property type="project" value="InterPro"/>
</dbReference>
<accession>A0A0F5K2K0</accession>
<dbReference type="InterPro" id="IPR013324">
    <property type="entry name" value="RNA_pol_sigma_r3/r4-like"/>
</dbReference>
<dbReference type="EMBL" id="LAQU01000005">
    <property type="protein sequence ID" value="KKB64323.1"/>
    <property type="molecule type" value="Genomic_DNA"/>
</dbReference>
<dbReference type="PANTHER" id="PTHR43133:SF62">
    <property type="entry name" value="RNA POLYMERASE SIGMA FACTOR SIGZ"/>
    <property type="match status" value="1"/>
</dbReference>
<dbReference type="InterPro" id="IPR039425">
    <property type="entry name" value="RNA_pol_sigma-70-like"/>
</dbReference>
<dbReference type="AlphaFoldDB" id="A0A0F5K2K0"/>
<dbReference type="InterPro" id="IPR013325">
    <property type="entry name" value="RNA_pol_sigma_r2"/>
</dbReference>
<dbReference type="Gene3D" id="1.10.10.10">
    <property type="entry name" value="Winged helix-like DNA-binding domain superfamily/Winged helix DNA-binding domain"/>
    <property type="match status" value="1"/>
</dbReference>
<reference evidence="7 8" key="1">
    <citation type="submission" date="2015-03" db="EMBL/GenBank/DDBJ databases">
        <title>Draft Genome Sequence of Burkholderia andropogonis type strain ICMP2807, isolated from Sorghum bicolor.</title>
        <authorList>
            <person name="Lopes-Santos L."/>
            <person name="Castro D.B."/>
            <person name="Ottoboni L.M."/>
            <person name="Park D."/>
            <person name="Weirc B.S."/>
            <person name="Destefano S.A."/>
        </authorList>
    </citation>
    <scope>NUCLEOTIDE SEQUENCE [LARGE SCALE GENOMIC DNA]</scope>
    <source>
        <strain evidence="7 8">ICMP2807</strain>
    </source>
</reference>
<evidence type="ECO:0000259" key="6">
    <source>
        <dbReference type="Pfam" id="PF08281"/>
    </source>
</evidence>
<keyword evidence="4" id="KW-0804">Transcription</keyword>